<evidence type="ECO:0000313" key="3">
    <source>
        <dbReference type="Proteomes" id="UP000002183"/>
    </source>
</evidence>
<name>B5U4Z8_9CAUD</name>
<reference evidence="2 3" key="1">
    <citation type="submission" date="2008-09" db="EMBL/GenBank/DDBJ databases">
        <authorList>
            <person name="Tantoco A.T."/>
            <person name="Edgar R.H."/>
            <person name="Ko C."/>
            <person name="Chambers R.A."/>
            <person name="Jacobs-Sera D."/>
            <person name="Hendrix R.W."/>
            <person name="Hatfull G.F."/>
        </authorList>
    </citation>
    <scope>NUCLEOTIDE SEQUENCE [LARGE SCALE GENOMIC DNA]</scope>
</reference>
<evidence type="ECO:0000259" key="1">
    <source>
        <dbReference type="PROSITE" id="PS50853"/>
    </source>
</evidence>
<dbReference type="RefSeq" id="YP_002242085.1">
    <property type="nucleotide sequence ID" value="NC_011292.1"/>
</dbReference>
<dbReference type="InterPro" id="IPR013783">
    <property type="entry name" value="Ig-like_fold"/>
</dbReference>
<keyword evidence="3" id="KW-1185">Reference proteome</keyword>
<protein>
    <submittedName>
        <fullName evidence="2">Major tail subunit</fullName>
    </submittedName>
</protein>
<dbReference type="GeneID" id="6940730"/>
<dbReference type="InterPro" id="IPR003961">
    <property type="entry name" value="FN3_dom"/>
</dbReference>
<proteinExistence type="predicted"/>
<dbReference type="SUPFAM" id="SSF49265">
    <property type="entry name" value="Fibronectin type III"/>
    <property type="match status" value="1"/>
</dbReference>
<dbReference type="CDD" id="cd00063">
    <property type="entry name" value="FN3"/>
    <property type="match status" value="1"/>
</dbReference>
<evidence type="ECO:0000313" key="2">
    <source>
        <dbReference type="EMBL" id="ACI12444.1"/>
    </source>
</evidence>
<gene>
    <name evidence="2" type="primary">28</name>
    <name evidence="2" type="ORF">KONSTANTINE_28</name>
</gene>
<feature type="domain" description="Fibronectin type-III" evidence="1">
    <location>
        <begin position="194"/>
        <end position="282"/>
    </location>
</feature>
<organism evidence="2 3">
    <name type="scientific">Mycobacterium phage Konstantine</name>
    <dbReference type="NCBI Taxonomy" id="563121"/>
    <lineage>
        <taxon>Viruses</taxon>
        <taxon>Duplodnaviria</taxon>
        <taxon>Heunggongvirae</taxon>
        <taxon>Uroviricota</taxon>
        <taxon>Caudoviricetes</taxon>
        <taxon>Konstantinevirus</taxon>
        <taxon>Konstantinevirus konstantine</taxon>
    </lineage>
</organism>
<dbReference type="PROSITE" id="PS50853">
    <property type="entry name" value="FN3"/>
    <property type="match status" value="1"/>
</dbReference>
<sequence length="282" mass="30403">MTAPVADALPYGVRDCKLTEYIDAAGNVLGNTSVDLPYMQTLSFSESEEFQELRGDDKLITTRGQGAQVDWDLEAGGMSTPVWAILTGGDVIESGVSPNRVIELRKKATQSRPFFRIDGKIISDSGGDILVRIYRCRCNDTIDADFSDGEFMTTAVSGVGLPLLDDTNDLLYSIFRRETSTALTLTPEPNPVQSPLNLTAGTVATTSVALTWTPVAGATKYGVYYKLDEATSYTKFETEPTAANVSLTGLTADKLYNVHVTAFVNSVESDPCPDINVETPAS</sequence>
<dbReference type="SMART" id="SM00060">
    <property type="entry name" value="FN3"/>
    <property type="match status" value="1"/>
</dbReference>
<dbReference type="KEGG" id="vg:6940730"/>
<dbReference type="Proteomes" id="UP000002183">
    <property type="component" value="Segment"/>
</dbReference>
<dbReference type="Pfam" id="PF00041">
    <property type="entry name" value="fn3"/>
    <property type="match status" value="1"/>
</dbReference>
<dbReference type="Gene3D" id="2.60.40.10">
    <property type="entry name" value="Immunoglobulins"/>
    <property type="match status" value="1"/>
</dbReference>
<accession>B5U4Z8</accession>
<dbReference type="EMBL" id="FJ174691">
    <property type="protein sequence ID" value="ACI12444.1"/>
    <property type="molecule type" value="Genomic_DNA"/>
</dbReference>
<dbReference type="InterPro" id="IPR036116">
    <property type="entry name" value="FN3_sf"/>
</dbReference>